<evidence type="ECO:0000313" key="3">
    <source>
        <dbReference type="Proteomes" id="UP000268048"/>
    </source>
</evidence>
<protein>
    <submittedName>
        <fullName evidence="2">Uncharacterized protein</fullName>
    </submittedName>
</protein>
<evidence type="ECO:0000313" key="2">
    <source>
        <dbReference type="EMBL" id="AZE51135.1"/>
    </source>
</evidence>
<sequence>MKPAHLTPPGQPSALPSDNSSERARHALEQFWLGQQQHNGENNHNGATGAAPHRTPGPQARTASR</sequence>
<dbReference type="Proteomes" id="UP000268048">
    <property type="component" value="Chromosome"/>
</dbReference>
<accession>A0A3G7TVH8</accession>
<dbReference type="AlphaFoldDB" id="A0A3G7TVH8"/>
<reference evidence="2 3" key="1">
    <citation type="submission" date="2018-03" db="EMBL/GenBank/DDBJ databases">
        <title>Diversity of phytobeneficial traits revealed by whole-genome analysis of worldwide-isolated phenazine-producing Pseudomonas spp.</title>
        <authorList>
            <person name="Biessy A."/>
            <person name="Novinscak A."/>
            <person name="Blom J."/>
            <person name="Leger G."/>
            <person name="Thomashow L.S."/>
            <person name="Cazorla F.M."/>
            <person name="Josic D."/>
            <person name="Filion M."/>
        </authorList>
    </citation>
    <scope>NUCLEOTIDE SEQUENCE [LARGE SCALE GENOMIC DNA]</scope>
    <source>
        <strain evidence="2 3">B25</strain>
    </source>
</reference>
<proteinExistence type="predicted"/>
<gene>
    <name evidence="2" type="ORF">C4K04_5488</name>
</gene>
<organism evidence="2 3">
    <name type="scientific">Pseudomonas chlororaphis</name>
    <dbReference type="NCBI Taxonomy" id="587753"/>
    <lineage>
        <taxon>Bacteria</taxon>
        <taxon>Pseudomonadati</taxon>
        <taxon>Pseudomonadota</taxon>
        <taxon>Gammaproteobacteria</taxon>
        <taxon>Pseudomonadales</taxon>
        <taxon>Pseudomonadaceae</taxon>
        <taxon>Pseudomonas</taxon>
    </lineage>
</organism>
<name>A0A3G7TVH8_9PSED</name>
<feature type="compositionally biased region" description="Low complexity" evidence="1">
    <location>
        <begin position="34"/>
        <end position="46"/>
    </location>
</feature>
<feature type="region of interest" description="Disordered" evidence="1">
    <location>
        <begin position="1"/>
        <end position="65"/>
    </location>
</feature>
<dbReference type="EMBL" id="CP027753">
    <property type="protein sequence ID" value="AZE51135.1"/>
    <property type="molecule type" value="Genomic_DNA"/>
</dbReference>
<evidence type="ECO:0000256" key="1">
    <source>
        <dbReference type="SAM" id="MobiDB-lite"/>
    </source>
</evidence>